<dbReference type="Proteomes" id="UP000639859">
    <property type="component" value="Unassembled WGS sequence"/>
</dbReference>
<keyword evidence="24" id="KW-1185">Reference proteome</keyword>
<keyword evidence="3 23" id="KW-0436">Ligase</keyword>
<keyword evidence="5" id="KW-0548">Nucleotidyltransferase</keyword>
<dbReference type="InterPro" id="IPR052171">
    <property type="entry name" value="NHEJ_LigD"/>
</dbReference>
<evidence type="ECO:0000256" key="10">
    <source>
        <dbReference type="ARBA" id="ARBA00022801"/>
    </source>
</evidence>
<evidence type="ECO:0000256" key="11">
    <source>
        <dbReference type="ARBA" id="ARBA00022839"/>
    </source>
</evidence>
<dbReference type="PANTHER" id="PTHR42705:SF2">
    <property type="entry name" value="BIFUNCTIONAL NON-HOMOLOGOUS END JOINING PROTEIN LIGD"/>
    <property type="match status" value="1"/>
</dbReference>
<dbReference type="PROSITE" id="PS50160">
    <property type="entry name" value="DNA_LIGASE_A3"/>
    <property type="match status" value="1"/>
</dbReference>
<evidence type="ECO:0000256" key="8">
    <source>
        <dbReference type="ARBA" id="ARBA00022741"/>
    </source>
</evidence>
<dbReference type="NCBIfam" id="NF004628">
    <property type="entry name" value="PRK05972.1"/>
    <property type="match status" value="1"/>
</dbReference>
<sequence>MASSKPQTTAHPKLAKYQEMRDFSRTAEPAGNDKVKPSQALRFVIQKHAASHLHFDLRLEFEGAFKSWAVPKGPSMDPAERRLAMEVEDHPLDYGDFEGTIPKGQYGGGTVMLWDRGYWAPEKGFEKIGAALAKGELKFVMEGGRLHGSWVIVRTKRDSKGRASWILIKHRDDAAQPGNPAGPTDQDRSIASGRTMIDIANGKGNAATPFMTGEGADAGAVWQSNRDDSASAGLTKPAKTTVTGKAPAKPQAKTKTVKALPDFVEPQLTKPAEKPPAGPGWAHEIKFDGYRMQLRTVGGKATLRTRKGLDWSAKFPEITKAGAGLADGIIDGEVCALDHTGAPDFAALQAAISEGATADLVFFVFDQLFDGKADLRDLPLAERKARLADHLKGTGPNLRYVDHFITAGDAVLLSACRMDLEGIISKRLDAPYRSGRGETWTKSKCRAGHEVVIGGYTTTNGAFRSLIAGVHRDGKLLHIGRIGTGFGRDKVAVILPRLKALETPKSPFEGKEGPSRAWRLGEVHWVRPELVAEIEYEGFTAEGQLRQAAFKALREDKPAAEVEAETPAPADTALAEPKAQKAVPAAAAVKSPTVSAKGSAVVMGQTISNAGKTLWPDANDGRPVTKLELAQYYETIGPWMIEHLRGRPCSMIRMPDGVDGAQKFFQRHTSQGQSALITEVEVWGDRKPYLQFDKVEALVAAAQVGALELHPWNSEPFLPEQPGRLVFDLDPAPDVPFERVIEGAREVRDRLQDLGLVSFCKTTGGKGLHVVTPLSAEGLDWDVAKAFARDVCKAMAADDPERYLITMAKKDRGGRIFLDYLRNDRMATAVAPLSPRGRPGAPVSMPITWTQVKKGLDPARYTLRTVPALVAKLTAWEDYCDGERPLEPAIRRLGKV</sequence>
<evidence type="ECO:0000313" key="23">
    <source>
        <dbReference type="EMBL" id="MBI1684097.1"/>
    </source>
</evidence>
<dbReference type="SUPFAM" id="SSF56091">
    <property type="entry name" value="DNA ligase/mRNA capping enzyme, catalytic domain"/>
    <property type="match status" value="1"/>
</dbReference>
<keyword evidence="8" id="KW-0547">Nucleotide-binding</keyword>
<evidence type="ECO:0000256" key="7">
    <source>
        <dbReference type="ARBA" id="ARBA00022723"/>
    </source>
</evidence>
<evidence type="ECO:0000256" key="5">
    <source>
        <dbReference type="ARBA" id="ARBA00022695"/>
    </source>
</evidence>
<dbReference type="InterPro" id="IPR014143">
    <property type="entry name" value="NHEJ_ligase_prk"/>
</dbReference>
<dbReference type="InterPro" id="IPR012340">
    <property type="entry name" value="NA-bd_OB-fold"/>
</dbReference>
<dbReference type="Gene3D" id="3.30.1490.70">
    <property type="match status" value="1"/>
</dbReference>
<dbReference type="InterPro" id="IPR012310">
    <property type="entry name" value="DNA_ligase_ATP-dep_cent"/>
</dbReference>
<feature type="region of interest" description="Disordered" evidence="21">
    <location>
        <begin position="1"/>
        <end position="35"/>
    </location>
</feature>
<dbReference type="Gene3D" id="2.40.50.140">
    <property type="entry name" value="Nucleic acid-binding proteins"/>
    <property type="match status" value="1"/>
</dbReference>
<dbReference type="CDD" id="cd04862">
    <property type="entry name" value="PaeLigD_Pol_like"/>
    <property type="match status" value="1"/>
</dbReference>
<feature type="compositionally biased region" description="Low complexity" evidence="21">
    <location>
        <begin position="245"/>
        <end position="256"/>
    </location>
</feature>
<keyword evidence="12" id="KW-0067">ATP-binding</keyword>
<evidence type="ECO:0000313" key="24">
    <source>
        <dbReference type="Proteomes" id="UP000639859"/>
    </source>
</evidence>
<dbReference type="SUPFAM" id="SSF50249">
    <property type="entry name" value="Nucleic acid-binding proteins"/>
    <property type="match status" value="1"/>
</dbReference>
<dbReference type="GO" id="GO:0016874">
    <property type="term" value="F:ligase activity"/>
    <property type="evidence" value="ECO:0007669"/>
    <property type="project" value="UniProtKB-KW"/>
</dbReference>
<dbReference type="InterPro" id="IPR014146">
    <property type="entry name" value="LigD_ligase_dom"/>
</dbReference>
<evidence type="ECO:0000256" key="13">
    <source>
        <dbReference type="ARBA" id="ARBA00022932"/>
    </source>
</evidence>
<evidence type="ECO:0000256" key="16">
    <source>
        <dbReference type="ARBA" id="ARBA00023204"/>
    </source>
</evidence>
<dbReference type="Gene3D" id="3.30.470.30">
    <property type="entry name" value="DNA ligase/mRNA capping enzyme"/>
    <property type="match status" value="1"/>
</dbReference>
<evidence type="ECO:0000256" key="18">
    <source>
        <dbReference type="ARBA" id="ARBA00023268"/>
    </source>
</evidence>
<organism evidence="23 24">
    <name type="scientific">Caulobacter hibisci</name>
    <dbReference type="NCBI Taxonomy" id="2035993"/>
    <lineage>
        <taxon>Bacteria</taxon>
        <taxon>Pseudomonadati</taxon>
        <taxon>Pseudomonadota</taxon>
        <taxon>Alphaproteobacteria</taxon>
        <taxon>Caulobacterales</taxon>
        <taxon>Caulobacteraceae</taxon>
        <taxon>Caulobacter</taxon>
    </lineage>
</organism>
<dbReference type="EC" id="6.5.1.1" evidence="2"/>
<dbReference type="EMBL" id="JADWOX010000006">
    <property type="protein sequence ID" value="MBI1684097.1"/>
    <property type="molecule type" value="Genomic_DNA"/>
</dbReference>
<proteinExistence type="predicted"/>
<accession>A0ABS0SZT0</accession>
<keyword evidence="16" id="KW-0234">DNA repair</keyword>
<name>A0ABS0SZT0_9CAUL</name>
<comment type="caution">
    <text evidence="23">The sequence shown here is derived from an EMBL/GenBank/DDBJ whole genome shotgun (WGS) entry which is preliminary data.</text>
</comment>
<evidence type="ECO:0000256" key="17">
    <source>
        <dbReference type="ARBA" id="ARBA00023211"/>
    </source>
</evidence>
<feature type="compositionally biased region" description="Polar residues" evidence="21">
    <location>
        <begin position="1"/>
        <end position="10"/>
    </location>
</feature>
<feature type="compositionally biased region" description="Low complexity" evidence="21">
    <location>
        <begin position="565"/>
        <end position="578"/>
    </location>
</feature>
<evidence type="ECO:0000256" key="21">
    <source>
        <dbReference type="SAM" id="MobiDB-lite"/>
    </source>
</evidence>
<evidence type="ECO:0000256" key="1">
    <source>
        <dbReference type="ARBA" id="ARBA00001936"/>
    </source>
</evidence>
<evidence type="ECO:0000256" key="3">
    <source>
        <dbReference type="ARBA" id="ARBA00022598"/>
    </source>
</evidence>
<dbReference type="NCBIfam" id="TIGR02779">
    <property type="entry name" value="NHEJ_ligase_lig"/>
    <property type="match status" value="1"/>
</dbReference>
<feature type="domain" description="ATP-dependent DNA ligase family profile" evidence="22">
    <location>
        <begin position="353"/>
        <end position="444"/>
    </location>
</feature>
<feature type="region of interest" description="Disordered" evidence="21">
    <location>
        <begin position="225"/>
        <end position="256"/>
    </location>
</feature>
<evidence type="ECO:0000259" key="22">
    <source>
        <dbReference type="PROSITE" id="PS50160"/>
    </source>
</evidence>
<protein>
    <recommendedName>
        <fullName evidence="2">DNA ligase (ATP)</fullName>
        <ecNumber evidence="2">6.5.1.1</ecNumber>
    </recommendedName>
    <alternativeName>
        <fullName evidence="19">NHEJ DNA polymerase</fullName>
    </alternativeName>
</protein>
<evidence type="ECO:0000256" key="6">
    <source>
        <dbReference type="ARBA" id="ARBA00022722"/>
    </source>
</evidence>
<keyword evidence="7" id="KW-0479">Metal-binding</keyword>
<comment type="catalytic activity">
    <reaction evidence="20">
        <text>ATP + (deoxyribonucleotide)n-3'-hydroxyl + 5'-phospho-(deoxyribonucleotide)m = (deoxyribonucleotide)n+m + AMP + diphosphate.</text>
        <dbReference type="EC" id="6.5.1.1"/>
    </reaction>
</comment>
<evidence type="ECO:0000256" key="20">
    <source>
        <dbReference type="ARBA" id="ARBA00034003"/>
    </source>
</evidence>
<keyword evidence="14" id="KW-0238">DNA-binding</keyword>
<dbReference type="Pfam" id="PF04679">
    <property type="entry name" value="DNA_ligase_A_C"/>
    <property type="match status" value="1"/>
</dbReference>
<keyword evidence="17" id="KW-0464">Manganese</keyword>
<keyword evidence="13" id="KW-0239">DNA-directed DNA polymerase</keyword>
<dbReference type="InterPro" id="IPR012309">
    <property type="entry name" value="DNA_ligase_ATP-dep_C"/>
</dbReference>
<dbReference type="NCBIfam" id="TIGR02778">
    <property type="entry name" value="ligD_pol"/>
    <property type="match status" value="1"/>
</dbReference>
<dbReference type="CDD" id="cd07906">
    <property type="entry name" value="Adenylation_DNA_ligase_LigD_LigC"/>
    <property type="match status" value="1"/>
</dbReference>
<keyword evidence="9" id="KW-0227">DNA damage</keyword>
<keyword evidence="10" id="KW-0378">Hydrolase</keyword>
<dbReference type="InterPro" id="IPR033651">
    <property type="entry name" value="PaeLigD_Pol-like"/>
</dbReference>
<evidence type="ECO:0000256" key="15">
    <source>
        <dbReference type="ARBA" id="ARBA00023172"/>
    </source>
</evidence>
<feature type="compositionally biased region" description="Basic and acidic residues" evidence="21">
    <location>
        <begin position="16"/>
        <end position="35"/>
    </location>
</feature>
<evidence type="ECO:0000256" key="12">
    <source>
        <dbReference type="ARBA" id="ARBA00022840"/>
    </source>
</evidence>
<dbReference type="NCBIfam" id="TIGR02777">
    <property type="entry name" value="LigD_PE_dom"/>
    <property type="match status" value="1"/>
</dbReference>
<dbReference type="RefSeq" id="WP_198576025.1">
    <property type="nucleotide sequence ID" value="NZ_JADWOX010000006.1"/>
</dbReference>
<keyword evidence="4" id="KW-0808">Transferase</keyword>
<gene>
    <name evidence="23" type="primary">ligD</name>
    <name evidence="23" type="ORF">I4Q42_10495</name>
</gene>
<evidence type="ECO:0000256" key="9">
    <source>
        <dbReference type="ARBA" id="ARBA00022763"/>
    </source>
</evidence>
<reference evidence="23 24" key="1">
    <citation type="submission" date="2020-11" db="EMBL/GenBank/DDBJ databases">
        <title>genome sequence of strain KACC 18849.</title>
        <authorList>
            <person name="Gao J."/>
            <person name="Zhang X."/>
        </authorList>
    </citation>
    <scope>NUCLEOTIDE SEQUENCE [LARGE SCALE GENOMIC DNA]</scope>
    <source>
        <strain evidence="23 24">KACC 18849</strain>
    </source>
</reference>
<comment type="cofactor">
    <cofactor evidence="1">
        <name>Mn(2+)</name>
        <dbReference type="ChEBI" id="CHEBI:29035"/>
    </cofactor>
</comment>
<dbReference type="NCBIfam" id="TIGR02776">
    <property type="entry name" value="NHEJ_ligase_prk"/>
    <property type="match status" value="1"/>
</dbReference>
<dbReference type="InterPro" id="IPR014145">
    <property type="entry name" value="LigD_pol_dom"/>
</dbReference>
<keyword evidence="15" id="KW-0233">DNA recombination</keyword>
<evidence type="ECO:0000256" key="14">
    <source>
        <dbReference type="ARBA" id="ARBA00023125"/>
    </source>
</evidence>
<dbReference type="PANTHER" id="PTHR42705">
    <property type="entry name" value="BIFUNCTIONAL NON-HOMOLOGOUS END JOINING PROTEIN LIGD"/>
    <property type="match status" value="1"/>
</dbReference>
<dbReference type="Gene3D" id="3.90.920.10">
    <property type="entry name" value="DNA primase, PRIM domain"/>
    <property type="match status" value="1"/>
</dbReference>
<keyword evidence="11" id="KW-0269">Exonuclease</keyword>
<evidence type="ECO:0000256" key="4">
    <source>
        <dbReference type="ARBA" id="ARBA00022679"/>
    </source>
</evidence>
<dbReference type="Pfam" id="PF13298">
    <property type="entry name" value="LigD_N"/>
    <property type="match status" value="1"/>
</dbReference>
<dbReference type="CDD" id="cd07971">
    <property type="entry name" value="OBF_DNA_ligase_LigD"/>
    <property type="match status" value="1"/>
</dbReference>
<evidence type="ECO:0000256" key="2">
    <source>
        <dbReference type="ARBA" id="ARBA00012727"/>
    </source>
</evidence>
<dbReference type="Pfam" id="PF21686">
    <property type="entry name" value="LigD_Prim-Pol"/>
    <property type="match status" value="1"/>
</dbReference>
<evidence type="ECO:0000256" key="19">
    <source>
        <dbReference type="ARBA" id="ARBA00029943"/>
    </source>
</evidence>
<dbReference type="InterPro" id="IPR014144">
    <property type="entry name" value="LigD_PE_domain"/>
</dbReference>
<keyword evidence="6" id="KW-0540">Nuclease</keyword>
<feature type="region of interest" description="Disordered" evidence="21">
    <location>
        <begin position="558"/>
        <end position="578"/>
    </location>
</feature>
<keyword evidence="18" id="KW-0511">Multifunctional enzyme</keyword>
<dbReference type="Pfam" id="PF01068">
    <property type="entry name" value="DNA_ligase_A_M"/>
    <property type="match status" value="1"/>
</dbReference>